<gene>
    <name evidence="1" type="ORF">LCGC14_1941830</name>
</gene>
<proteinExistence type="predicted"/>
<name>A0A0F9G8K6_9ZZZZ</name>
<protein>
    <submittedName>
        <fullName evidence="1">Uncharacterized protein</fullName>
    </submittedName>
</protein>
<comment type="caution">
    <text evidence="1">The sequence shown here is derived from an EMBL/GenBank/DDBJ whole genome shotgun (WGS) entry which is preliminary data.</text>
</comment>
<reference evidence="1" key="1">
    <citation type="journal article" date="2015" name="Nature">
        <title>Complex archaea that bridge the gap between prokaryotes and eukaryotes.</title>
        <authorList>
            <person name="Spang A."/>
            <person name="Saw J.H."/>
            <person name="Jorgensen S.L."/>
            <person name="Zaremba-Niedzwiedzka K."/>
            <person name="Martijn J."/>
            <person name="Lind A.E."/>
            <person name="van Eijk R."/>
            <person name="Schleper C."/>
            <person name="Guy L."/>
            <person name="Ettema T.J."/>
        </authorList>
    </citation>
    <scope>NUCLEOTIDE SEQUENCE</scope>
</reference>
<accession>A0A0F9G8K6</accession>
<sequence>MSGPRCFADYYTAMEQGFPIFSYSNPSSLIHLAYFFFAKYSGTSPLV</sequence>
<feature type="non-terminal residue" evidence="1">
    <location>
        <position position="47"/>
    </location>
</feature>
<evidence type="ECO:0000313" key="1">
    <source>
        <dbReference type="EMBL" id="KKL86731.1"/>
    </source>
</evidence>
<organism evidence="1">
    <name type="scientific">marine sediment metagenome</name>
    <dbReference type="NCBI Taxonomy" id="412755"/>
    <lineage>
        <taxon>unclassified sequences</taxon>
        <taxon>metagenomes</taxon>
        <taxon>ecological metagenomes</taxon>
    </lineage>
</organism>
<dbReference type="AlphaFoldDB" id="A0A0F9G8K6"/>
<dbReference type="EMBL" id="LAZR01021028">
    <property type="protein sequence ID" value="KKL86731.1"/>
    <property type="molecule type" value="Genomic_DNA"/>
</dbReference>